<dbReference type="Pfam" id="PF01544">
    <property type="entry name" value="CorA"/>
    <property type="match status" value="2"/>
</dbReference>
<evidence type="ECO:0000256" key="2">
    <source>
        <dbReference type="ARBA" id="ARBA00009765"/>
    </source>
</evidence>
<dbReference type="PANTHER" id="PTHR21535">
    <property type="entry name" value="MAGNESIUM AND COBALT TRANSPORT PROTEIN/MITOCHONDRIAL IMPORT INNER MEMBRANE TRANSLOCASE SUBUNIT TIM8"/>
    <property type="match status" value="1"/>
</dbReference>
<evidence type="ECO:0000313" key="7">
    <source>
        <dbReference type="EMBL" id="OMJ86869.1"/>
    </source>
</evidence>
<reference evidence="7 8" key="1">
    <citation type="submission" date="2016-11" db="EMBL/GenBank/DDBJ databases">
        <title>The macronuclear genome of Stentor coeruleus: a giant cell with tiny introns.</title>
        <authorList>
            <person name="Slabodnick M."/>
            <person name="Ruby J.G."/>
            <person name="Reiff S.B."/>
            <person name="Swart E.C."/>
            <person name="Gosai S."/>
            <person name="Prabakaran S."/>
            <person name="Witkowska E."/>
            <person name="Larue G.E."/>
            <person name="Fisher S."/>
            <person name="Freeman R.M."/>
            <person name="Gunawardena J."/>
            <person name="Chu W."/>
            <person name="Stover N.A."/>
            <person name="Gregory B.D."/>
            <person name="Nowacki M."/>
            <person name="Derisi J."/>
            <person name="Roy S.W."/>
            <person name="Marshall W.F."/>
            <person name="Sood P."/>
        </authorList>
    </citation>
    <scope>NUCLEOTIDE SEQUENCE [LARGE SCALE GENOMIC DNA]</scope>
    <source>
        <strain evidence="7">WM001</strain>
    </source>
</reference>
<evidence type="ECO:0008006" key="9">
    <source>
        <dbReference type="Google" id="ProtNLM"/>
    </source>
</evidence>
<comment type="subcellular location">
    <subcellularLocation>
        <location evidence="1">Membrane</location>
        <topology evidence="1">Multi-pass membrane protein</topology>
    </subcellularLocation>
</comment>
<dbReference type="AlphaFoldDB" id="A0A1R2CCY7"/>
<feature type="transmembrane region" description="Helical" evidence="6">
    <location>
        <begin position="296"/>
        <end position="316"/>
    </location>
</feature>
<dbReference type="SUPFAM" id="SSF143865">
    <property type="entry name" value="CorA soluble domain-like"/>
    <property type="match status" value="1"/>
</dbReference>
<evidence type="ECO:0000256" key="4">
    <source>
        <dbReference type="ARBA" id="ARBA00022989"/>
    </source>
</evidence>
<gene>
    <name evidence="7" type="ORF">SteCoe_11500</name>
</gene>
<evidence type="ECO:0000256" key="1">
    <source>
        <dbReference type="ARBA" id="ARBA00004141"/>
    </source>
</evidence>
<dbReference type="Proteomes" id="UP000187209">
    <property type="component" value="Unassembled WGS sequence"/>
</dbReference>
<keyword evidence="8" id="KW-1185">Reference proteome</keyword>
<keyword evidence="4 6" id="KW-1133">Transmembrane helix</keyword>
<accession>A0A1R2CCY7</accession>
<keyword evidence="3 6" id="KW-0812">Transmembrane</keyword>
<comment type="caution">
    <text evidence="7">The sequence shown here is derived from an EMBL/GenBank/DDBJ whole genome shotgun (WGS) entry which is preliminary data.</text>
</comment>
<dbReference type="Gene3D" id="1.20.58.340">
    <property type="entry name" value="Magnesium transport protein CorA, transmembrane region"/>
    <property type="match status" value="1"/>
</dbReference>
<dbReference type="GO" id="GO:0015095">
    <property type="term" value="F:magnesium ion transmembrane transporter activity"/>
    <property type="evidence" value="ECO:0007669"/>
    <property type="project" value="TreeGrafter"/>
</dbReference>
<organism evidence="7 8">
    <name type="scientific">Stentor coeruleus</name>
    <dbReference type="NCBI Taxonomy" id="5963"/>
    <lineage>
        <taxon>Eukaryota</taxon>
        <taxon>Sar</taxon>
        <taxon>Alveolata</taxon>
        <taxon>Ciliophora</taxon>
        <taxon>Postciliodesmatophora</taxon>
        <taxon>Heterotrichea</taxon>
        <taxon>Heterotrichida</taxon>
        <taxon>Stentoridae</taxon>
        <taxon>Stentor</taxon>
    </lineage>
</organism>
<sequence>MIIKSANFTEACDIAVKHNKSLNPYAMVFIGLEDEQIWEIRRLYNLHPLLDSECESSYFNNKDSMLVFDDCLFVIINDADYKNDDPETPLSLKIIKRDNFILIFCEDDLYCIDRVFQENSFANLNDSSPQKIKTMFNSEEKDSTIPEFWFEITEANGCSPTEIIIVRLYESLYCRLEAFILDADLEARECLDRCRVIGPDDRVDFIIRLSSNQKRLIYLFDLVDPKIKILQKLVGSENVSKGLKHYLMSLLSKTYVFQQRLRMSQSMLNTAEHIYSVQVDQALNDYSDKLNEISRYFSAFSAIFLPLNLIAGYFGMNVIVPGQMYENLNTFIIICGICIGIFILLVIYYKIKKWI</sequence>
<dbReference type="InterPro" id="IPR002523">
    <property type="entry name" value="MgTranspt_CorA/ZnTranspt_ZntB"/>
</dbReference>
<comment type="similarity">
    <text evidence="2">Belongs to the CorA metal ion transporter (MIT) (TC 1.A.35) family.</text>
</comment>
<dbReference type="OrthoDB" id="29879at2759"/>
<dbReference type="EMBL" id="MPUH01000192">
    <property type="protein sequence ID" value="OMJ86869.1"/>
    <property type="molecule type" value="Genomic_DNA"/>
</dbReference>
<dbReference type="InterPro" id="IPR045861">
    <property type="entry name" value="CorA_cytoplasmic_dom"/>
</dbReference>
<evidence type="ECO:0000256" key="6">
    <source>
        <dbReference type="SAM" id="Phobius"/>
    </source>
</evidence>
<evidence type="ECO:0000256" key="3">
    <source>
        <dbReference type="ARBA" id="ARBA00022692"/>
    </source>
</evidence>
<keyword evidence="5 6" id="KW-0472">Membrane</keyword>
<dbReference type="Gene3D" id="3.30.460.20">
    <property type="entry name" value="CorA soluble domain-like"/>
    <property type="match status" value="1"/>
</dbReference>
<protein>
    <recommendedName>
        <fullName evidence="9">Magnesium transporter</fullName>
    </recommendedName>
</protein>
<dbReference type="SUPFAM" id="SSF144083">
    <property type="entry name" value="Magnesium transport protein CorA, transmembrane region"/>
    <property type="match status" value="1"/>
</dbReference>
<dbReference type="GO" id="GO:0016020">
    <property type="term" value="C:membrane"/>
    <property type="evidence" value="ECO:0007669"/>
    <property type="project" value="UniProtKB-SubCell"/>
</dbReference>
<name>A0A1R2CCY7_9CILI</name>
<dbReference type="PANTHER" id="PTHR21535:SF51">
    <property type="entry name" value="MANGANESE RESISTANCE PROTEIN MNR2"/>
    <property type="match status" value="1"/>
</dbReference>
<dbReference type="InterPro" id="IPR045863">
    <property type="entry name" value="CorA_TM1_TM2"/>
</dbReference>
<dbReference type="GO" id="GO:0010961">
    <property type="term" value="P:intracellular magnesium ion homeostasis"/>
    <property type="evidence" value="ECO:0007669"/>
    <property type="project" value="TreeGrafter"/>
</dbReference>
<evidence type="ECO:0000313" key="8">
    <source>
        <dbReference type="Proteomes" id="UP000187209"/>
    </source>
</evidence>
<feature type="transmembrane region" description="Helical" evidence="6">
    <location>
        <begin position="328"/>
        <end position="349"/>
    </location>
</feature>
<evidence type="ECO:0000256" key="5">
    <source>
        <dbReference type="ARBA" id="ARBA00023136"/>
    </source>
</evidence>
<proteinExistence type="inferred from homology"/>